<organism evidence="1 2">
    <name type="scientific">Vespula pensylvanica</name>
    <name type="common">Western yellow jacket</name>
    <name type="synonym">Wasp</name>
    <dbReference type="NCBI Taxonomy" id="30213"/>
    <lineage>
        <taxon>Eukaryota</taxon>
        <taxon>Metazoa</taxon>
        <taxon>Ecdysozoa</taxon>
        <taxon>Arthropoda</taxon>
        <taxon>Hexapoda</taxon>
        <taxon>Insecta</taxon>
        <taxon>Pterygota</taxon>
        <taxon>Neoptera</taxon>
        <taxon>Endopterygota</taxon>
        <taxon>Hymenoptera</taxon>
        <taxon>Apocrita</taxon>
        <taxon>Aculeata</taxon>
        <taxon>Vespoidea</taxon>
        <taxon>Vespidae</taxon>
        <taxon>Vespinae</taxon>
        <taxon>Vespula</taxon>
    </lineage>
</organism>
<comment type="caution">
    <text evidence="1">The sequence shown here is derived from an EMBL/GenBank/DDBJ whole genome shotgun (WGS) entry which is preliminary data.</text>
</comment>
<keyword evidence="2" id="KW-1185">Reference proteome</keyword>
<accession>A0A834KZ23</accession>
<dbReference type="EMBL" id="JACSDY010000012">
    <property type="protein sequence ID" value="KAF7412771.1"/>
    <property type="molecule type" value="Genomic_DNA"/>
</dbReference>
<proteinExistence type="predicted"/>
<evidence type="ECO:0000313" key="1">
    <source>
        <dbReference type="EMBL" id="KAF7412771.1"/>
    </source>
</evidence>
<gene>
    <name evidence="1" type="ORF">H0235_012622</name>
</gene>
<name>A0A834KZ23_VESPE</name>
<evidence type="ECO:0000313" key="2">
    <source>
        <dbReference type="Proteomes" id="UP000600918"/>
    </source>
</evidence>
<dbReference type="AlphaFoldDB" id="A0A834KZ23"/>
<sequence length="81" mass="9194">MPTTITCRDRVSMGLDTPSKVQCNNRFILMDKKMRRRKRFKGFSKLEMQDDAKATIGLDIILGSTLLAGQPRSQSTFQLLS</sequence>
<dbReference type="Proteomes" id="UP000600918">
    <property type="component" value="Unassembled WGS sequence"/>
</dbReference>
<protein>
    <submittedName>
        <fullName evidence="1">Uncharacterized protein</fullName>
    </submittedName>
</protein>
<reference evidence="1" key="1">
    <citation type="journal article" date="2020" name="G3 (Bethesda)">
        <title>High-Quality Assemblies for Three Invasive Social Wasps from the &lt;i&gt;Vespula&lt;/i&gt; Genus.</title>
        <authorList>
            <person name="Harrop T.W.R."/>
            <person name="Guhlin J."/>
            <person name="McLaughlin G.M."/>
            <person name="Permina E."/>
            <person name="Stockwell P."/>
            <person name="Gilligan J."/>
            <person name="Le Lec M.F."/>
            <person name="Gruber M.A.M."/>
            <person name="Quinn O."/>
            <person name="Lovegrove M."/>
            <person name="Duncan E.J."/>
            <person name="Remnant E.J."/>
            <person name="Van Eeckhoven J."/>
            <person name="Graham B."/>
            <person name="Knapp R.A."/>
            <person name="Langford K.W."/>
            <person name="Kronenberg Z."/>
            <person name="Press M.O."/>
            <person name="Eacker S.M."/>
            <person name="Wilson-Rankin E.E."/>
            <person name="Purcell J."/>
            <person name="Lester P.J."/>
            <person name="Dearden P.K."/>
        </authorList>
    </citation>
    <scope>NUCLEOTIDE SEQUENCE</scope>
    <source>
        <strain evidence="1">Volc-1</strain>
    </source>
</reference>